<organism evidence="1">
    <name type="scientific">uncultured Caudovirales phage</name>
    <dbReference type="NCBI Taxonomy" id="2100421"/>
    <lineage>
        <taxon>Viruses</taxon>
        <taxon>Duplodnaviria</taxon>
        <taxon>Heunggongvirae</taxon>
        <taxon>Uroviricota</taxon>
        <taxon>Caudoviricetes</taxon>
        <taxon>Peduoviridae</taxon>
        <taxon>Maltschvirus</taxon>
        <taxon>Maltschvirus maltsch</taxon>
    </lineage>
</organism>
<dbReference type="EMBL" id="LR796558">
    <property type="protein sequence ID" value="CAB4151301.1"/>
    <property type="molecule type" value="Genomic_DNA"/>
</dbReference>
<gene>
    <name evidence="1" type="ORF">UFOVP592_9</name>
</gene>
<accession>A0A6J5MZQ3</accession>
<sequence length="66" mass="7753">MQVKTQQQHVQQQIATSISNIAFSYKLRNTSKNKTATRFSIRNTIAYVRYLRNSTHYVKTAFVRNT</sequence>
<protein>
    <submittedName>
        <fullName evidence="1">Uncharacterized protein</fullName>
    </submittedName>
</protein>
<evidence type="ECO:0000313" key="1">
    <source>
        <dbReference type="EMBL" id="CAB4151301.1"/>
    </source>
</evidence>
<name>A0A6J5MZQ3_9CAUD</name>
<reference evidence="1" key="1">
    <citation type="submission" date="2020-04" db="EMBL/GenBank/DDBJ databases">
        <authorList>
            <person name="Chiriac C."/>
            <person name="Salcher M."/>
            <person name="Ghai R."/>
            <person name="Kavagutti S V."/>
        </authorList>
    </citation>
    <scope>NUCLEOTIDE SEQUENCE</scope>
</reference>
<proteinExistence type="predicted"/>